<feature type="non-terminal residue" evidence="1">
    <location>
        <position position="148"/>
    </location>
</feature>
<protein>
    <submittedName>
        <fullName evidence="1">ABCB8 isoform 2</fullName>
    </submittedName>
</protein>
<dbReference type="Proteomes" id="UP000236370">
    <property type="component" value="Unassembled WGS sequence"/>
</dbReference>
<reference evidence="1 2" key="1">
    <citation type="submission" date="2017-12" db="EMBL/GenBank/DDBJ databases">
        <title>High-resolution comparative analysis of great ape genomes.</title>
        <authorList>
            <person name="Pollen A."/>
            <person name="Hastie A."/>
            <person name="Hormozdiari F."/>
            <person name="Dougherty M."/>
            <person name="Liu R."/>
            <person name="Chaisson M."/>
            <person name="Hoppe E."/>
            <person name="Hill C."/>
            <person name="Pang A."/>
            <person name="Hillier L."/>
            <person name="Baker C."/>
            <person name="Armstrong J."/>
            <person name="Shendure J."/>
            <person name="Paten B."/>
            <person name="Wilson R."/>
            <person name="Chao H."/>
            <person name="Schneider V."/>
            <person name="Ventura M."/>
            <person name="Kronenberg Z."/>
            <person name="Murali S."/>
            <person name="Gordon D."/>
            <person name="Cantsilieris S."/>
            <person name="Munson K."/>
            <person name="Nelson B."/>
            <person name="Raja A."/>
            <person name="Underwood J."/>
            <person name="Diekhans M."/>
            <person name="Fiddes I."/>
            <person name="Haussler D."/>
            <person name="Eichler E."/>
        </authorList>
    </citation>
    <scope>NUCLEOTIDE SEQUENCE [LARGE SCALE GENOMIC DNA]</scope>
    <source>
        <strain evidence="1">Yerkes chimp pedigree #C0471</strain>
    </source>
</reference>
<evidence type="ECO:0000313" key="2">
    <source>
        <dbReference type="Proteomes" id="UP000236370"/>
    </source>
</evidence>
<sequence>MLVHLFRVGIRGGPFPGRLLPPLRFQTFSAVRRLLRLQPRVSQKEGTLGVSDHAQSALPTRGPLSWPWRYSDGYCSSSLLRAVAHLRSQLWAHLPRAPLAPRWSPSAWCWVGGALLGPMVLSKRPHLCLVALCEAEEAPPASSTPHVV</sequence>
<proteinExistence type="predicted"/>
<evidence type="ECO:0000313" key="1">
    <source>
        <dbReference type="EMBL" id="PNI28056.1"/>
    </source>
</evidence>
<name>A0A2J8JZ46_PANTR</name>
<dbReference type="AlphaFoldDB" id="A0A2J8JZ46"/>
<organism evidence="1 2">
    <name type="scientific">Pan troglodytes</name>
    <name type="common">Chimpanzee</name>
    <dbReference type="NCBI Taxonomy" id="9598"/>
    <lineage>
        <taxon>Eukaryota</taxon>
        <taxon>Metazoa</taxon>
        <taxon>Chordata</taxon>
        <taxon>Craniata</taxon>
        <taxon>Vertebrata</taxon>
        <taxon>Euteleostomi</taxon>
        <taxon>Mammalia</taxon>
        <taxon>Eutheria</taxon>
        <taxon>Euarchontoglires</taxon>
        <taxon>Primates</taxon>
        <taxon>Haplorrhini</taxon>
        <taxon>Catarrhini</taxon>
        <taxon>Hominidae</taxon>
        <taxon>Pan</taxon>
    </lineage>
</organism>
<dbReference type="EMBL" id="NBAG03000407">
    <property type="protein sequence ID" value="PNI28056.1"/>
    <property type="molecule type" value="Genomic_DNA"/>
</dbReference>
<comment type="caution">
    <text evidence="1">The sequence shown here is derived from an EMBL/GenBank/DDBJ whole genome shotgun (WGS) entry which is preliminary data.</text>
</comment>
<gene>
    <name evidence="1" type="ORF">CK820_G0042938</name>
</gene>
<accession>A0A2J8JZ46</accession>